<reference evidence="2 3" key="1">
    <citation type="journal article" date="2024" name="Microbiol. Resour. Announc.">
        <title>Genome annotations for the ascomycete fungi Trichoderma harzianum, Trichoderma aggressivum, and Purpureocillium lilacinum.</title>
        <authorList>
            <person name="Beijen E.P.W."/>
            <person name="Ohm R.A."/>
        </authorList>
    </citation>
    <scope>NUCLEOTIDE SEQUENCE [LARGE SCALE GENOMIC DNA]</scope>
    <source>
        <strain evidence="2 3">CBS 150709</strain>
    </source>
</reference>
<gene>
    <name evidence="2" type="ORF">Purlil1_6718</name>
</gene>
<feature type="region of interest" description="Disordered" evidence="1">
    <location>
        <begin position="53"/>
        <end position="74"/>
    </location>
</feature>
<proteinExistence type="predicted"/>
<dbReference type="Proteomes" id="UP001287286">
    <property type="component" value="Unassembled WGS sequence"/>
</dbReference>
<evidence type="ECO:0000313" key="2">
    <source>
        <dbReference type="EMBL" id="KAK4088865.1"/>
    </source>
</evidence>
<name>A0ABR0BY14_PURLI</name>
<evidence type="ECO:0000256" key="1">
    <source>
        <dbReference type="SAM" id="MobiDB-lite"/>
    </source>
</evidence>
<organism evidence="2 3">
    <name type="scientific">Purpureocillium lilacinum</name>
    <name type="common">Paecilomyces lilacinus</name>
    <dbReference type="NCBI Taxonomy" id="33203"/>
    <lineage>
        <taxon>Eukaryota</taxon>
        <taxon>Fungi</taxon>
        <taxon>Dikarya</taxon>
        <taxon>Ascomycota</taxon>
        <taxon>Pezizomycotina</taxon>
        <taxon>Sordariomycetes</taxon>
        <taxon>Hypocreomycetidae</taxon>
        <taxon>Hypocreales</taxon>
        <taxon>Ophiocordycipitaceae</taxon>
        <taxon>Purpureocillium</taxon>
    </lineage>
</organism>
<protein>
    <submittedName>
        <fullName evidence="2">Uncharacterized protein</fullName>
    </submittedName>
</protein>
<dbReference type="EMBL" id="JAWRVI010000022">
    <property type="protein sequence ID" value="KAK4088865.1"/>
    <property type="molecule type" value="Genomic_DNA"/>
</dbReference>
<comment type="caution">
    <text evidence="2">The sequence shown here is derived from an EMBL/GenBank/DDBJ whole genome shotgun (WGS) entry which is preliminary data.</text>
</comment>
<feature type="region of interest" description="Disordered" evidence="1">
    <location>
        <begin position="136"/>
        <end position="157"/>
    </location>
</feature>
<accession>A0ABR0BY14</accession>
<keyword evidence="3" id="KW-1185">Reference proteome</keyword>
<evidence type="ECO:0000313" key="3">
    <source>
        <dbReference type="Proteomes" id="UP001287286"/>
    </source>
</evidence>
<sequence>MVAQGLAGFIWKRRGATSSLHVTCSNSHSSSAARLAGWVATLPPLKLQVLARGPSRGAKRGNKPARQQSENVGRIGRGRQLSQAWYLCKVEDVEFHQELGLVRITRKSVSMKSSPSLKRRQLMFVGDSARDNLLKKCGSNWNPANDPFDDASARPQT</sequence>